<dbReference type="EMBL" id="QJKJ01009768">
    <property type="protein sequence ID" value="RDX75645.1"/>
    <property type="molecule type" value="Genomic_DNA"/>
</dbReference>
<protein>
    <submittedName>
        <fullName evidence="3">Two-component response regulator ARR22</fullName>
    </submittedName>
</protein>
<dbReference type="InterPro" id="IPR052048">
    <property type="entry name" value="ST_Response_Regulator"/>
</dbReference>
<dbReference type="GO" id="GO:0000160">
    <property type="term" value="P:phosphorelay signal transduction system"/>
    <property type="evidence" value="ECO:0007669"/>
    <property type="project" value="InterPro"/>
</dbReference>
<keyword evidence="4" id="KW-1185">Reference proteome</keyword>
<gene>
    <name evidence="3" type="primary">ARR22</name>
    <name evidence="3" type="ORF">CR513_44454</name>
</gene>
<dbReference type="Gene3D" id="3.40.50.2300">
    <property type="match status" value="1"/>
</dbReference>
<dbReference type="CDD" id="cd17546">
    <property type="entry name" value="REC_hyHK_CKI1_RcsC-like"/>
    <property type="match status" value="1"/>
</dbReference>
<accession>A0A371FBG9</accession>
<reference evidence="3" key="1">
    <citation type="submission" date="2018-05" db="EMBL/GenBank/DDBJ databases">
        <title>Draft genome of Mucuna pruriens seed.</title>
        <authorList>
            <person name="Nnadi N.E."/>
            <person name="Vos R."/>
            <person name="Hasami M.H."/>
            <person name="Devisetty U.K."/>
            <person name="Aguiy J.C."/>
        </authorList>
    </citation>
    <scope>NUCLEOTIDE SEQUENCE [LARGE SCALE GENOMIC DNA]</scope>
    <source>
        <strain evidence="3">JCA_2017</strain>
    </source>
</reference>
<dbReference type="InterPro" id="IPR001789">
    <property type="entry name" value="Sig_transdc_resp-reg_receiver"/>
</dbReference>
<dbReference type="OrthoDB" id="21225at2759"/>
<comment type="caution">
    <text evidence="3">The sequence shown here is derived from an EMBL/GenBank/DDBJ whole genome shotgun (WGS) entry which is preliminary data.</text>
</comment>
<dbReference type="Proteomes" id="UP000257109">
    <property type="component" value="Unassembled WGS sequence"/>
</dbReference>
<evidence type="ECO:0000313" key="3">
    <source>
        <dbReference type="EMBL" id="RDX75645.1"/>
    </source>
</evidence>
<name>A0A371FBG9_MUCPR</name>
<sequence>MIGLGLWEFSSPLSFLKYTLMHISTPKLFITLLHFFYSQNLEEDFTYRNILCNTSGRDVYVMEGQGQNKGKEKVKTESSGIQLNVLVVDDDRVTRKTHELLLKRAGVKNYCCVENGKEAVDLHCNGQTFDLILMDKDMPVMNGTEATKQLRSMGIDSKIVGVSSSRRKEPSIEDFMEAGLDDYYSKPFTSEMLNEILDKMKS</sequence>
<evidence type="ECO:0000256" key="1">
    <source>
        <dbReference type="PROSITE-ProRule" id="PRU00169"/>
    </source>
</evidence>
<dbReference type="PANTHER" id="PTHR43228:SF12">
    <property type="entry name" value="TWO-COMPONENT RESPONSE REGULATOR 24"/>
    <property type="match status" value="1"/>
</dbReference>
<evidence type="ECO:0000313" key="4">
    <source>
        <dbReference type="Proteomes" id="UP000257109"/>
    </source>
</evidence>
<dbReference type="PROSITE" id="PS50110">
    <property type="entry name" value="RESPONSE_REGULATORY"/>
    <property type="match status" value="1"/>
</dbReference>
<feature type="non-terminal residue" evidence="3">
    <location>
        <position position="202"/>
    </location>
</feature>
<dbReference type="SMART" id="SM00448">
    <property type="entry name" value="REC"/>
    <property type="match status" value="1"/>
</dbReference>
<proteinExistence type="predicted"/>
<organism evidence="3 4">
    <name type="scientific">Mucuna pruriens</name>
    <name type="common">Velvet bean</name>
    <name type="synonym">Dolichos pruriens</name>
    <dbReference type="NCBI Taxonomy" id="157652"/>
    <lineage>
        <taxon>Eukaryota</taxon>
        <taxon>Viridiplantae</taxon>
        <taxon>Streptophyta</taxon>
        <taxon>Embryophyta</taxon>
        <taxon>Tracheophyta</taxon>
        <taxon>Spermatophyta</taxon>
        <taxon>Magnoliopsida</taxon>
        <taxon>eudicotyledons</taxon>
        <taxon>Gunneridae</taxon>
        <taxon>Pentapetalae</taxon>
        <taxon>rosids</taxon>
        <taxon>fabids</taxon>
        <taxon>Fabales</taxon>
        <taxon>Fabaceae</taxon>
        <taxon>Papilionoideae</taxon>
        <taxon>50 kb inversion clade</taxon>
        <taxon>NPAAA clade</taxon>
        <taxon>indigoferoid/millettioid clade</taxon>
        <taxon>Phaseoleae</taxon>
        <taxon>Mucuna</taxon>
    </lineage>
</organism>
<feature type="modified residue" description="4-aspartylphosphate" evidence="1">
    <location>
        <position position="135"/>
    </location>
</feature>
<dbReference type="InterPro" id="IPR011006">
    <property type="entry name" value="CheY-like_superfamily"/>
</dbReference>
<dbReference type="AlphaFoldDB" id="A0A371FBG9"/>
<evidence type="ECO:0000259" key="2">
    <source>
        <dbReference type="PROSITE" id="PS50110"/>
    </source>
</evidence>
<dbReference type="PANTHER" id="PTHR43228">
    <property type="entry name" value="TWO-COMPONENT RESPONSE REGULATOR"/>
    <property type="match status" value="1"/>
</dbReference>
<dbReference type="Pfam" id="PF00072">
    <property type="entry name" value="Response_reg"/>
    <property type="match status" value="1"/>
</dbReference>
<keyword evidence="1" id="KW-0597">Phosphoprotein</keyword>
<dbReference type="SUPFAM" id="SSF52172">
    <property type="entry name" value="CheY-like"/>
    <property type="match status" value="1"/>
</dbReference>
<feature type="domain" description="Response regulatory" evidence="2">
    <location>
        <begin position="84"/>
        <end position="201"/>
    </location>
</feature>
<dbReference type="STRING" id="157652.A0A371FBG9"/>